<feature type="compositionally biased region" description="Polar residues" evidence="1">
    <location>
        <begin position="71"/>
        <end position="80"/>
    </location>
</feature>
<proteinExistence type="predicted"/>
<gene>
    <name evidence="2" type="ORF">T10_1984</name>
</gene>
<dbReference type="STRING" id="268474.A0A0V1MAK6"/>
<accession>A0A0V1MAK6</accession>
<dbReference type="Proteomes" id="UP000054843">
    <property type="component" value="Unassembled WGS sequence"/>
</dbReference>
<reference evidence="2 3" key="1">
    <citation type="submission" date="2015-01" db="EMBL/GenBank/DDBJ databases">
        <title>Evolution of Trichinella species and genotypes.</title>
        <authorList>
            <person name="Korhonen P.K."/>
            <person name="Edoardo P."/>
            <person name="Giuseppe L.R."/>
            <person name="Gasser R.B."/>
        </authorList>
    </citation>
    <scope>NUCLEOTIDE SEQUENCE [LARGE SCALE GENOMIC DNA]</scope>
    <source>
        <strain evidence="2">ISS1980</strain>
    </source>
</reference>
<organism evidence="2 3">
    <name type="scientific">Trichinella papuae</name>
    <dbReference type="NCBI Taxonomy" id="268474"/>
    <lineage>
        <taxon>Eukaryota</taxon>
        <taxon>Metazoa</taxon>
        <taxon>Ecdysozoa</taxon>
        <taxon>Nematoda</taxon>
        <taxon>Enoplea</taxon>
        <taxon>Dorylaimia</taxon>
        <taxon>Trichinellida</taxon>
        <taxon>Trichinellidae</taxon>
        <taxon>Trichinella</taxon>
    </lineage>
</organism>
<evidence type="ECO:0000313" key="2">
    <source>
        <dbReference type="EMBL" id="KRZ68446.1"/>
    </source>
</evidence>
<dbReference type="OrthoDB" id="10385401at2759"/>
<evidence type="ECO:0000256" key="1">
    <source>
        <dbReference type="SAM" id="MobiDB-lite"/>
    </source>
</evidence>
<evidence type="ECO:0000313" key="3">
    <source>
        <dbReference type="Proteomes" id="UP000054843"/>
    </source>
</evidence>
<dbReference type="AlphaFoldDB" id="A0A0V1MAK6"/>
<feature type="region of interest" description="Disordered" evidence="1">
    <location>
        <begin position="59"/>
        <end position="87"/>
    </location>
</feature>
<comment type="caution">
    <text evidence="2">The sequence shown here is derived from an EMBL/GenBank/DDBJ whole genome shotgun (WGS) entry which is preliminary data.</text>
</comment>
<protein>
    <submittedName>
        <fullName evidence="2">Uncharacterized protein</fullName>
    </submittedName>
</protein>
<sequence length="273" mass="30107">MISTIALMIQLRQKKRNSISANASGGKCLERRNMSPVGMPLQRGELQCQPCYGPRRPALAGTAPVPPSVQPTPQRQNQKPGSMRKAPATPILMQRRRPTMDVTLAASVSISASNLMTILVPCAGFDGFSCFQLLANGVRLLNAMINILVEDAYARAKKCDNYALCGWSCLSAPLEMVDNHIEIRRLRTWVRRAAEEWRKVDSVGERRHPVCPVDYVHHEESRASMSGNVVDVAMRTKRIFLKITATKSTAQNIIIGQCGDAASFKTAFPGHHV</sequence>
<keyword evidence="3" id="KW-1185">Reference proteome</keyword>
<name>A0A0V1MAK6_9BILA</name>
<dbReference type="EMBL" id="JYDO01000165">
    <property type="protein sequence ID" value="KRZ68446.1"/>
    <property type="molecule type" value="Genomic_DNA"/>
</dbReference>